<keyword evidence="1" id="KW-1133">Transmembrane helix</keyword>
<reference evidence="2" key="1">
    <citation type="submission" date="2019-04" db="EMBL/GenBank/DDBJ databases">
        <title>Evolution of Biomass-Degrading Anaerobic Consortia Revealed by Metagenomics.</title>
        <authorList>
            <person name="Peng X."/>
        </authorList>
    </citation>
    <scope>NUCLEOTIDE SEQUENCE</scope>
    <source>
        <strain evidence="2">SIG311</strain>
    </source>
</reference>
<dbReference type="InterPro" id="IPR032820">
    <property type="entry name" value="ATPase_put"/>
</dbReference>
<evidence type="ECO:0000313" key="3">
    <source>
        <dbReference type="Proteomes" id="UP000766246"/>
    </source>
</evidence>
<dbReference type="Pfam" id="PF09527">
    <property type="entry name" value="ATPase_gene1"/>
    <property type="match status" value="1"/>
</dbReference>
<proteinExistence type="predicted"/>
<dbReference type="AlphaFoldDB" id="A0A927YQ62"/>
<evidence type="ECO:0000313" key="2">
    <source>
        <dbReference type="EMBL" id="MBE5919111.1"/>
    </source>
</evidence>
<accession>A0A927YQ62</accession>
<protein>
    <submittedName>
        <fullName evidence="2">AtpZ/AtpI family protein</fullName>
    </submittedName>
</protein>
<feature type="transmembrane region" description="Helical" evidence="1">
    <location>
        <begin position="50"/>
        <end position="68"/>
    </location>
</feature>
<evidence type="ECO:0000256" key="1">
    <source>
        <dbReference type="SAM" id="Phobius"/>
    </source>
</evidence>
<dbReference type="EMBL" id="SVER01000009">
    <property type="protein sequence ID" value="MBE5919111.1"/>
    <property type="molecule type" value="Genomic_DNA"/>
</dbReference>
<sequence length="82" mass="8921">MRDKKKASKDVASALVMVLQLGINVIVPILLCTVIGVLLTNHFGSKGFTIGGILIGVVAACNGAYRYLRGYLKRFESKEKHD</sequence>
<keyword evidence="1" id="KW-0812">Transmembrane</keyword>
<keyword evidence="1" id="KW-0472">Membrane</keyword>
<dbReference type="Proteomes" id="UP000766246">
    <property type="component" value="Unassembled WGS sequence"/>
</dbReference>
<comment type="caution">
    <text evidence="2">The sequence shown here is derived from an EMBL/GenBank/DDBJ whole genome shotgun (WGS) entry which is preliminary data.</text>
</comment>
<gene>
    <name evidence="2" type="ORF">E7272_04630</name>
</gene>
<feature type="transmembrane region" description="Helical" evidence="1">
    <location>
        <begin position="12"/>
        <end position="38"/>
    </location>
</feature>
<organism evidence="2 3">
    <name type="scientific">Pseudobutyrivibrio ruminis</name>
    <dbReference type="NCBI Taxonomy" id="46206"/>
    <lineage>
        <taxon>Bacteria</taxon>
        <taxon>Bacillati</taxon>
        <taxon>Bacillota</taxon>
        <taxon>Clostridia</taxon>
        <taxon>Lachnospirales</taxon>
        <taxon>Lachnospiraceae</taxon>
        <taxon>Pseudobutyrivibrio</taxon>
    </lineage>
</organism>
<name>A0A927YQ62_9FIRM</name>